<name>A0A131XC58_9ACAR</name>
<keyword evidence="1" id="KW-0732">Signal</keyword>
<feature type="chain" id="PRO_5007283767" evidence="1">
    <location>
        <begin position="17"/>
        <end position="209"/>
    </location>
</feature>
<organism evidence="2">
    <name type="scientific">Hyalomma excavatum</name>
    <dbReference type="NCBI Taxonomy" id="257692"/>
    <lineage>
        <taxon>Eukaryota</taxon>
        <taxon>Metazoa</taxon>
        <taxon>Ecdysozoa</taxon>
        <taxon>Arthropoda</taxon>
        <taxon>Chelicerata</taxon>
        <taxon>Arachnida</taxon>
        <taxon>Acari</taxon>
        <taxon>Parasitiformes</taxon>
        <taxon>Ixodida</taxon>
        <taxon>Ixodoidea</taxon>
        <taxon>Ixodidae</taxon>
        <taxon>Hyalomminae</taxon>
        <taxon>Hyalomma</taxon>
    </lineage>
</organism>
<accession>A0A131XC58</accession>
<sequence length="209" mass="23497">FAQALSLFMLLAVCAAHHAQIWAPVKQSGPLYEDDPNHFKEQNILKVAKVRDPWYVAKRNVAPTGYDCHSATLLGSKGRNYTYRFSARNATTRQYIKWNVTVTAITTPNHTKPNAALYKYLPENMYPEQSAQTSKLMTYKPAGGCAVLVTVVDTGNGQYRACMLIGTQSALEKQGHRNRTKCEGIYKTQCPHMEGYEDNPWSTDCESRP</sequence>
<dbReference type="InterPro" id="IPR012674">
    <property type="entry name" value="Calycin"/>
</dbReference>
<dbReference type="Pfam" id="PF02098">
    <property type="entry name" value="His_binding"/>
    <property type="match status" value="1"/>
</dbReference>
<feature type="signal peptide" evidence="1">
    <location>
        <begin position="1"/>
        <end position="16"/>
    </location>
</feature>
<dbReference type="EMBL" id="GEFH01004374">
    <property type="protein sequence ID" value="JAP64207.1"/>
    <property type="molecule type" value="mRNA"/>
</dbReference>
<dbReference type="GO" id="GO:0043176">
    <property type="term" value="F:amine binding"/>
    <property type="evidence" value="ECO:0007669"/>
    <property type="project" value="InterPro"/>
</dbReference>
<dbReference type="Gene3D" id="2.40.128.20">
    <property type="match status" value="1"/>
</dbReference>
<proteinExistence type="evidence at transcript level"/>
<feature type="non-terminal residue" evidence="2">
    <location>
        <position position="1"/>
    </location>
</feature>
<dbReference type="SUPFAM" id="SSF50814">
    <property type="entry name" value="Lipocalins"/>
    <property type="match status" value="1"/>
</dbReference>
<evidence type="ECO:0000256" key="1">
    <source>
        <dbReference type="SAM" id="SignalP"/>
    </source>
</evidence>
<evidence type="ECO:0000313" key="2">
    <source>
        <dbReference type="EMBL" id="JAP64207.1"/>
    </source>
</evidence>
<reference evidence="2" key="1">
    <citation type="journal article" date="2017" name="Ticks Tick Borne Dis.">
        <title>An insight into the sialome of Hyalomma excavatum.</title>
        <authorList>
            <person name="Ribeiro J.M."/>
            <person name="Slovak M."/>
            <person name="Francischetti I.M."/>
        </authorList>
    </citation>
    <scope>NUCLEOTIDE SEQUENCE</scope>
    <source>
        <strain evidence="2">Samish</strain>
        <tissue evidence="2">Salivary glands</tissue>
    </source>
</reference>
<dbReference type="AlphaFoldDB" id="A0A131XC58"/>
<dbReference type="GO" id="GO:0030682">
    <property type="term" value="P:symbiont-mediated perturbation of host defenses"/>
    <property type="evidence" value="ECO:0007669"/>
    <property type="project" value="InterPro"/>
</dbReference>
<protein>
    <submittedName>
        <fullName evidence="2">Putative group ii salivary lipocalin</fullName>
    </submittedName>
</protein>
<dbReference type="InterPro" id="IPR002970">
    <property type="entry name" value="Tick_his-bd"/>
</dbReference>